<proteinExistence type="predicted"/>
<dbReference type="Proteomes" id="UP000054532">
    <property type="component" value="Unassembled WGS sequence"/>
</dbReference>
<dbReference type="AlphaFoldDB" id="W2P348"/>
<organism evidence="1">
    <name type="scientific">Phytophthora nicotianae</name>
    <name type="common">Potato buckeye rot agent</name>
    <name type="synonym">Phytophthora parasitica</name>
    <dbReference type="NCBI Taxonomy" id="4792"/>
    <lineage>
        <taxon>Eukaryota</taxon>
        <taxon>Sar</taxon>
        <taxon>Stramenopiles</taxon>
        <taxon>Oomycota</taxon>
        <taxon>Peronosporomycetes</taxon>
        <taxon>Peronosporales</taxon>
        <taxon>Peronosporaceae</taxon>
        <taxon>Phytophthora</taxon>
    </lineage>
</organism>
<accession>W2P348</accession>
<reference evidence="1" key="1">
    <citation type="submission" date="2013-11" db="EMBL/GenBank/DDBJ databases">
        <title>The Genome Sequence of Phytophthora parasitica IAC_01/95.</title>
        <authorList>
            <consortium name="The Broad Institute Genomics Platform"/>
            <person name="Russ C."/>
            <person name="Tyler B."/>
            <person name="Panabieres F."/>
            <person name="Shan W."/>
            <person name="Tripathy S."/>
            <person name="Grunwald N."/>
            <person name="Machado M."/>
            <person name="Johnson C.S."/>
            <person name="Arredondo F."/>
            <person name="Hong C."/>
            <person name="Coffey M."/>
            <person name="Young S.K."/>
            <person name="Zeng Q."/>
            <person name="Gargeya S."/>
            <person name="Fitzgerald M."/>
            <person name="Abouelleil A."/>
            <person name="Alvarado L."/>
            <person name="Chapman S.B."/>
            <person name="Gainer-Dewar J."/>
            <person name="Goldberg J."/>
            <person name="Griggs A."/>
            <person name="Gujja S."/>
            <person name="Hansen M."/>
            <person name="Howarth C."/>
            <person name="Imamovic A."/>
            <person name="Ireland A."/>
            <person name="Larimer J."/>
            <person name="McCowan C."/>
            <person name="Murphy C."/>
            <person name="Pearson M."/>
            <person name="Poon T.W."/>
            <person name="Priest M."/>
            <person name="Roberts A."/>
            <person name="Saif S."/>
            <person name="Shea T."/>
            <person name="Sykes S."/>
            <person name="Wortman J."/>
            <person name="Nusbaum C."/>
            <person name="Birren B."/>
        </authorList>
    </citation>
    <scope>NUCLEOTIDE SEQUENCE [LARGE SCALE GENOMIC DNA]</scope>
    <source>
        <strain evidence="1">IAC_01/95</strain>
    </source>
</reference>
<name>W2P348_PHYNI</name>
<sequence>MVAKQVLIHLITIPKVLAHSGWISIQVKVSAAPNYD</sequence>
<protein>
    <submittedName>
        <fullName evidence="1">Uncharacterized protein</fullName>
    </submittedName>
</protein>
<evidence type="ECO:0000313" key="1">
    <source>
        <dbReference type="EMBL" id="ETM55417.1"/>
    </source>
</evidence>
<gene>
    <name evidence="1" type="ORF">L914_01356</name>
</gene>
<dbReference type="EMBL" id="KI690715">
    <property type="protein sequence ID" value="ETM55417.1"/>
    <property type="molecule type" value="Genomic_DNA"/>
</dbReference>